<feature type="region of interest" description="Disordered" evidence="3">
    <location>
        <begin position="345"/>
        <end position="367"/>
    </location>
</feature>
<dbReference type="PANTHER" id="PTHR11675:SF126">
    <property type="entry name" value="RICIN B LECTIN DOMAIN-CONTAINING PROTEIN"/>
    <property type="match status" value="1"/>
</dbReference>
<feature type="compositionally biased region" description="Low complexity" evidence="3">
    <location>
        <begin position="165"/>
        <end position="175"/>
    </location>
</feature>
<feature type="domain" description="Galactosyltransferase C-terminal" evidence="5">
    <location>
        <begin position="405"/>
        <end position="461"/>
    </location>
</feature>
<dbReference type="GO" id="GO:0006493">
    <property type="term" value="P:protein O-linked glycosylation"/>
    <property type="evidence" value="ECO:0007669"/>
    <property type="project" value="TreeGrafter"/>
</dbReference>
<keyword evidence="2" id="KW-1015">Disulfide bond</keyword>
<keyword evidence="6" id="KW-1185">Reference proteome</keyword>
<dbReference type="Pfam" id="PF00535">
    <property type="entry name" value="Glycos_transf_2"/>
    <property type="match status" value="1"/>
</dbReference>
<feature type="region of interest" description="Disordered" evidence="3">
    <location>
        <begin position="157"/>
        <end position="176"/>
    </location>
</feature>
<dbReference type="GO" id="GO:0004653">
    <property type="term" value="F:polypeptide N-acetylgalactosaminyltransferase activity"/>
    <property type="evidence" value="ECO:0007669"/>
    <property type="project" value="TreeGrafter"/>
</dbReference>
<dbReference type="Proteomes" id="UP000095280">
    <property type="component" value="Unplaced"/>
</dbReference>
<organism evidence="6 7">
    <name type="scientific">Macrostomum lignano</name>
    <dbReference type="NCBI Taxonomy" id="282301"/>
    <lineage>
        <taxon>Eukaryota</taxon>
        <taxon>Metazoa</taxon>
        <taxon>Spiralia</taxon>
        <taxon>Lophotrochozoa</taxon>
        <taxon>Platyhelminthes</taxon>
        <taxon>Rhabditophora</taxon>
        <taxon>Macrostomorpha</taxon>
        <taxon>Macrostomida</taxon>
        <taxon>Macrostomidae</taxon>
        <taxon>Macrostomum</taxon>
    </lineage>
</organism>
<dbReference type="AlphaFoldDB" id="A0A1I8FCG8"/>
<evidence type="ECO:0000256" key="2">
    <source>
        <dbReference type="ARBA" id="ARBA00023157"/>
    </source>
</evidence>
<evidence type="ECO:0000313" key="7">
    <source>
        <dbReference type="WBParaSite" id="maker-unitig_27807-snap-gene-0.1-mRNA-1"/>
    </source>
</evidence>
<protein>
    <submittedName>
        <fullName evidence="7">Glyco_trans_2-like domain-containing protein</fullName>
    </submittedName>
</protein>
<evidence type="ECO:0000259" key="4">
    <source>
        <dbReference type="Pfam" id="PF00535"/>
    </source>
</evidence>
<accession>A0A1I8FCG8</accession>
<evidence type="ECO:0000256" key="3">
    <source>
        <dbReference type="SAM" id="MobiDB-lite"/>
    </source>
</evidence>
<dbReference type="InterPro" id="IPR027791">
    <property type="entry name" value="Galactosyl_T_C"/>
</dbReference>
<dbReference type="Gene3D" id="3.90.550.10">
    <property type="entry name" value="Spore Coat Polysaccharide Biosynthesis Protein SpsA, Chain A"/>
    <property type="match status" value="2"/>
</dbReference>
<reference evidence="7" key="1">
    <citation type="submission" date="2016-11" db="UniProtKB">
        <authorList>
            <consortium name="WormBaseParasite"/>
        </authorList>
    </citation>
    <scope>IDENTIFICATION</scope>
</reference>
<sequence length="551" mass="60890">HHNHQLDPSGLPGTRVTVPGYRKAPPNHPAVSRLKSAPTLYQLRVARPGQPAYNLEKLFAEFESLHRQTRRHSLSLNPSVPQPRLPSRLSGPDTKRHEFESYLAGMLELASQPGQSACAHALAAFLSPPVAIHSESSPKQKLPTRAAAVLIDLEPDNAPQSQLDSSKSASNSFSSFPAQNRQELVSQHAPVVMLSEPKCSGRSSCINIASKVRRVPKTEAAYSGATGAASALHHLKIFPKTPEERAEYNKAFHQHSFNAFLSDRLSLQRLVPDTRDPRLPVQSYDNLTASVIICFYNEAKSTLRRTLYSIFNRSPPHLLHEVIVLDDESNNGAHLPRQSHRSECRLAAASASSPQHPAKIGRSSPSRRYRREDVRIFGYAPRCRRGFTWNLRFAWDPLPASVPLDEPFHSPVMSGGLLAVRASTFHAFGAYDNLMETWGGENLEMSFRYWQCGGTVYACPCSRGLATCSGAADRTASSLAGTAGCSILFGWPTCGWARFREVFFYQEPRAVGVDPGDLTSRLELQRSLGCVSFKWYLLNVASKKMIRSLPG</sequence>
<dbReference type="WBParaSite" id="maker-unitig_27807-snap-gene-0.1-mRNA-1">
    <property type="protein sequence ID" value="maker-unitig_27807-snap-gene-0.1-mRNA-1"/>
    <property type="gene ID" value="maker-unitig_27807-snap-gene-0.1"/>
</dbReference>
<dbReference type="InterPro" id="IPR029044">
    <property type="entry name" value="Nucleotide-diphossugar_trans"/>
</dbReference>
<dbReference type="Pfam" id="PF02709">
    <property type="entry name" value="Glyco_transf_7C"/>
    <property type="match status" value="1"/>
</dbReference>
<dbReference type="SUPFAM" id="SSF53448">
    <property type="entry name" value="Nucleotide-diphospho-sugar transferases"/>
    <property type="match status" value="1"/>
</dbReference>
<keyword evidence="1" id="KW-0808">Transferase</keyword>
<proteinExistence type="predicted"/>
<feature type="region of interest" description="Disordered" evidence="3">
    <location>
        <begin position="70"/>
        <end position="94"/>
    </location>
</feature>
<dbReference type="InterPro" id="IPR001173">
    <property type="entry name" value="Glyco_trans_2-like"/>
</dbReference>
<feature type="domain" description="Glycosyltransferase 2-like" evidence="4">
    <location>
        <begin position="290"/>
        <end position="332"/>
    </location>
</feature>
<name>A0A1I8FCG8_9PLAT</name>
<evidence type="ECO:0000256" key="1">
    <source>
        <dbReference type="ARBA" id="ARBA00022679"/>
    </source>
</evidence>
<dbReference type="PANTHER" id="PTHR11675">
    <property type="entry name" value="N-ACETYLGALACTOSAMINYLTRANSFERASE"/>
    <property type="match status" value="1"/>
</dbReference>
<evidence type="ECO:0000259" key="5">
    <source>
        <dbReference type="Pfam" id="PF02709"/>
    </source>
</evidence>
<evidence type="ECO:0000313" key="6">
    <source>
        <dbReference type="Proteomes" id="UP000095280"/>
    </source>
</evidence>